<feature type="transmembrane region" description="Helical" evidence="9">
    <location>
        <begin position="806"/>
        <end position="828"/>
    </location>
</feature>
<keyword evidence="4 9" id="KW-1133">Transmembrane helix</keyword>
<dbReference type="Pfam" id="PF00023">
    <property type="entry name" value="Ank"/>
    <property type="match status" value="1"/>
</dbReference>
<keyword evidence="6" id="KW-0040">ANK repeat</keyword>
<evidence type="ECO:0000256" key="8">
    <source>
        <dbReference type="SAM" id="MobiDB-lite"/>
    </source>
</evidence>
<feature type="region of interest" description="Disordered" evidence="8">
    <location>
        <begin position="1736"/>
        <end position="1797"/>
    </location>
</feature>
<feature type="transmembrane region" description="Helical" evidence="9">
    <location>
        <begin position="1024"/>
        <end position="1048"/>
    </location>
</feature>
<evidence type="ECO:0000256" key="6">
    <source>
        <dbReference type="PROSITE-ProRule" id="PRU00023"/>
    </source>
</evidence>
<feature type="transmembrane region" description="Helical" evidence="9">
    <location>
        <begin position="1373"/>
        <end position="1406"/>
    </location>
</feature>
<evidence type="ECO:0000256" key="1">
    <source>
        <dbReference type="ARBA" id="ARBA00004141"/>
    </source>
</evidence>
<feature type="transmembrane region" description="Helical" evidence="9">
    <location>
        <begin position="1252"/>
        <end position="1273"/>
    </location>
</feature>
<keyword evidence="5 9" id="KW-0472">Membrane</keyword>
<feature type="transmembrane region" description="Helical" evidence="9">
    <location>
        <begin position="862"/>
        <end position="885"/>
    </location>
</feature>
<feature type="transmembrane region" description="Helical" evidence="9">
    <location>
        <begin position="1280"/>
        <end position="1302"/>
    </location>
</feature>
<dbReference type="Gene3D" id="1.25.40.20">
    <property type="entry name" value="Ankyrin repeat-containing domain"/>
    <property type="match status" value="1"/>
</dbReference>
<feature type="transmembrane region" description="Helical" evidence="9">
    <location>
        <begin position="1426"/>
        <end position="1446"/>
    </location>
</feature>
<evidence type="ECO:0000313" key="12">
    <source>
        <dbReference type="Proteomes" id="UP000037460"/>
    </source>
</evidence>
<dbReference type="InterPro" id="IPR049452">
    <property type="entry name" value="Anoctamin_TM"/>
</dbReference>
<sequence length="1797" mass="193286">MTLLELCAASKWEEVLKLKSFPPEQVHLSTKDEGWTPLHYACIEEQLAVVKRLLKEGADPSSGDSEGTTAVHIAATLPSVAMLRALFEGAAVKVNPDQGDRNGSTALHLAADVVEKDAIAEAAECIAVLLERGASASAKDKSGKTPLDLAKHDEIRDALAGTKLSARVARRLAGKKGGASDDASADAVAGPTTAPASAPSAEPPSTPRGSLKRGSKRTQAQTSRLEQMLIEELEADDAAGGITFDLALELLPPEHAKDARRRAAASTKKKGGEGAGAEQDPEEAIAYDVASGDATLTRTALLQRVRAPSVGLETRLVWHPTAENVAFLLVGASLPRLAREAERIDWPMQLRPGLEERLHLEREQQHGGQDEAAAEAVAAELEALEALDGRDTAYAPYRRRAPQAVGGAELSLSTLERSRVVQQVFALHDMRERRALEERWSASASLGLAPAPLTELYNYFGAEYALYFAFLRRFSQWLWAPAALGLVLFVFNETEYAGQESVWQALYCLLIVLWASAFLQHWTRTQAGLCHQWAINDGHGPHAAASDPTATAGEAPAAEREEFVAANHAVGFYTSNDDFVALDAEVVPDGVPLPLVGVFGRRERLRRLMLSWAVLVAFVAAAVCAQLGLLLGRSLLITRGPSAWWSGQILGSLFTAVVVELFDAVLRPLVDALLAWQNHRSAARHEVHFAQQLFFAAFCNRFFSPLYLTLLKPLSLHYLFHSADTPGAVLEVCYDRDGSPSDSCAEELTTLVGALVIVNCVVQNGIEYASATRALSRLQRTPGGRVTHEASMGSAQSAGGEFSELIMSYAMVALFGGAFLPAAAFALINNALEARLDSHAFLRCQQRPRMQLSHLMATWRPVLQLISLLAIVTNTVLVCHAFTTLPMLFGARGGHEYAMGMVIEHVLLALKLLLDLSLADAEEEAEEDDEPVDEPHKEEKLSELGLLRSFMPGPNEENGGAGARDIARKLQEASQPLPDTRGASPAEVERIAKQQRKQLKQRRKLVLQLGWTPRRALARASSSLGFTDVICLLPMLMLWLVMIAIGILGGQYGNPERLFFGIDYERNTCGSTNAYSYPLRYDTTRSETFPYAIRLPNARFSSVLDDATQAQLRARQLRTGERNLAGSKNWWYSPASDSHWLLAYADPATRLGVCVAACPRPRQLGSEQLCTYDASPVAVGGTGATASASRRCYPAYASVAMHGYCVPTTPAPQAAYHAAGVNISASELNALRTSLLHEDGRYFDAIFGDVVLVWQLLLGCPIVAAVLAFAWAYGSVIQPAALYGLAVLICVVSSSGLTYVFWSGGERFAEDVAASDLGASAQDDGLWIGRNRAWLENTGYVLVACTAALPIASVLLGRLCLPSLPLLQVAGPLLLGTPAAMVGPALCVIAQLLFAALWVWGAAYLASSGMVELTHAEGYARPTFDSGVKLLLIVWALGGIWTFAFIRHLGLLAAAGPLARGYWLSAELRAQLPAPPLYVRLLGPWVRVGSAAVGATLHCSGASALVAVLQSFGVHRLDALDEAGYVSVALFGTGYVEGSRWATSITSRFVPRLLMMQARCGLYLSFCKLACAMGATAVAAAFLAGHEDYARPSAFAAEAGIASIVMPLFVIFGFTFQIVSTVLSPVQLMLSAAVQSWCLDYQQNVVEQQLGGATWMMGASDPEGSLSLLMELHELLLDELAQAASEREQQQRELAQRAAAAARRAARDAEGIVAPTRKRADQKVDPGTVVAEEVNPGNAVARPAASAPISIEKDEDEDEYADVELTAADGGDVEEARDLSAVMPVESSNRRRRPPKA</sequence>
<feature type="domain" description="Anoctamin transmembrane" evidence="10">
    <location>
        <begin position="457"/>
        <end position="926"/>
    </location>
</feature>
<dbReference type="PROSITE" id="PS50088">
    <property type="entry name" value="ANK_REPEAT"/>
    <property type="match status" value="2"/>
</dbReference>
<dbReference type="SUPFAM" id="SSF48403">
    <property type="entry name" value="Ankyrin repeat"/>
    <property type="match status" value="1"/>
</dbReference>
<organism evidence="11 12">
    <name type="scientific">Chrysochromulina tobinii</name>
    <dbReference type="NCBI Taxonomy" id="1460289"/>
    <lineage>
        <taxon>Eukaryota</taxon>
        <taxon>Haptista</taxon>
        <taxon>Haptophyta</taxon>
        <taxon>Prymnesiophyceae</taxon>
        <taxon>Prymnesiales</taxon>
        <taxon>Chrysochromulinaceae</taxon>
        <taxon>Chrysochromulina</taxon>
    </lineage>
</organism>
<comment type="similarity">
    <text evidence="2">Belongs to the CTL (choline transporter-like) family.</text>
</comment>
<gene>
    <name evidence="11" type="ORF">Ctob_012053</name>
</gene>
<feature type="transmembrane region" description="Helical" evidence="9">
    <location>
        <begin position="643"/>
        <end position="666"/>
    </location>
</feature>
<proteinExistence type="inferred from homology"/>
<feature type="transmembrane region" description="Helical" evidence="9">
    <location>
        <begin position="1604"/>
        <end position="1623"/>
    </location>
</feature>
<accession>A0A0M0KAY6</accession>
<feature type="compositionally biased region" description="Low complexity" evidence="8">
    <location>
        <begin position="180"/>
        <end position="200"/>
    </location>
</feature>
<dbReference type="InterPro" id="IPR007603">
    <property type="entry name" value="Choline_transptr-like"/>
</dbReference>
<keyword evidence="12" id="KW-1185">Reference proteome</keyword>
<feature type="region of interest" description="Disordered" evidence="8">
    <location>
        <begin position="174"/>
        <end position="222"/>
    </location>
</feature>
<evidence type="ECO:0000256" key="9">
    <source>
        <dbReference type="SAM" id="Phobius"/>
    </source>
</evidence>
<name>A0A0M0KAY6_9EUKA</name>
<feature type="transmembrane region" description="Helical" evidence="9">
    <location>
        <begin position="609"/>
        <end position="631"/>
    </location>
</feature>
<feature type="region of interest" description="Disordered" evidence="8">
    <location>
        <begin position="257"/>
        <end position="283"/>
    </location>
</feature>
<dbReference type="Pfam" id="PF04547">
    <property type="entry name" value="Anoctamin"/>
    <property type="match status" value="1"/>
</dbReference>
<dbReference type="PANTHER" id="PTHR12308:SF73">
    <property type="entry name" value="ANOCTAMIN"/>
    <property type="match status" value="1"/>
</dbReference>
<feature type="transmembrane region" description="Helical" evidence="9">
    <location>
        <begin position="1562"/>
        <end position="1584"/>
    </location>
</feature>
<dbReference type="SMART" id="SM00248">
    <property type="entry name" value="ANK"/>
    <property type="match status" value="3"/>
</dbReference>
<evidence type="ECO:0000256" key="7">
    <source>
        <dbReference type="SAM" id="Coils"/>
    </source>
</evidence>
<dbReference type="PANTHER" id="PTHR12308">
    <property type="entry name" value="ANOCTAMIN"/>
    <property type="match status" value="1"/>
</dbReference>
<dbReference type="Pfam" id="PF12796">
    <property type="entry name" value="Ank_2"/>
    <property type="match status" value="1"/>
</dbReference>
<evidence type="ECO:0000259" key="10">
    <source>
        <dbReference type="Pfam" id="PF04547"/>
    </source>
</evidence>
<feature type="repeat" description="ANK" evidence="6">
    <location>
        <begin position="33"/>
        <end position="65"/>
    </location>
</feature>
<dbReference type="InterPro" id="IPR036770">
    <property type="entry name" value="Ankyrin_rpt-contain_sf"/>
</dbReference>
<evidence type="ECO:0000256" key="3">
    <source>
        <dbReference type="ARBA" id="ARBA00022692"/>
    </source>
</evidence>
<keyword evidence="3 9" id="KW-0812">Transmembrane</keyword>
<dbReference type="Pfam" id="PF04515">
    <property type="entry name" value="Choline_transpo"/>
    <property type="match status" value="1"/>
</dbReference>
<evidence type="ECO:0000313" key="11">
    <source>
        <dbReference type="EMBL" id="KOO35990.1"/>
    </source>
</evidence>
<feature type="compositionally biased region" description="Basic residues" evidence="8">
    <location>
        <begin position="258"/>
        <end position="269"/>
    </location>
</feature>
<reference evidence="12" key="1">
    <citation type="journal article" date="2015" name="PLoS Genet.">
        <title>Genome Sequence and Transcriptome Analyses of Chrysochromulina tobin: Metabolic Tools for Enhanced Algal Fitness in the Prominent Order Prymnesiales (Haptophyceae).</title>
        <authorList>
            <person name="Hovde B.T."/>
            <person name="Deodato C.R."/>
            <person name="Hunsperger H.M."/>
            <person name="Ryken S.A."/>
            <person name="Yost W."/>
            <person name="Jha R.K."/>
            <person name="Patterson J."/>
            <person name="Monnat R.J. Jr."/>
            <person name="Barlow S.B."/>
            <person name="Starkenburg S.R."/>
            <person name="Cattolico R.A."/>
        </authorList>
    </citation>
    <scope>NUCLEOTIDE SEQUENCE</scope>
    <source>
        <strain evidence="12">CCMP291</strain>
    </source>
</reference>
<dbReference type="PROSITE" id="PS50297">
    <property type="entry name" value="ANK_REP_REGION"/>
    <property type="match status" value="2"/>
</dbReference>
<dbReference type="EMBL" id="JWZX01000679">
    <property type="protein sequence ID" value="KOO35990.1"/>
    <property type="molecule type" value="Genomic_DNA"/>
</dbReference>
<dbReference type="GO" id="GO:0005254">
    <property type="term" value="F:chloride channel activity"/>
    <property type="evidence" value="ECO:0007669"/>
    <property type="project" value="TreeGrafter"/>
</dbReference>
<dbReference type="Proteomes" id="UP000037460">
    <property type="component" value="Unassembled WGS sequence"/>
</dbReference>
<evidence type="ECO:0000256" key="5">
    <source>
        <dbReference type="ARBA" id="ARBA00023136"/>
    </source>
</evidence>
<protein>
    <submittedName>
        <fullName evidence="11">D chain transport protein</fullName>
    </submittedName>
</protein>
<feature type="repeat" description="ANK" evidence="6">
    <location>
        <begin position="102"/>
        <end position="141"/>
    </location>
</feature>
<comment type="subcellular location">
    <subcellularLocation>
        <location evidence="1">Membrane</location>
        <topology evidence="1">Multi-pass membrane protein</topology>
    </subcellularLocation>
</comment>
<feature type="transmembrane region" description="Helical" evidence="9">
    <location>
        <begin position="1340"/>
        <end position="1361"/>
    </location>
</feature>
<feature type="transmembrane region" description="Helical" evidence="9">
    <location>
        <begin position="474"/>
        <end position="491"/>
    </location>
</feature>
<evidence type="ECO:0000256" key="4">
    <source>
        <dbReference type="ARBA" id="ARBA00022989"/>
    </source>
</evidence>
<keyword evidence="7" id="KW-0175">Coiled coil</keyword>
<dbReference type="OrthoDB" id="296386at2759"/>
<dbReference type="GO" id="GO:0016020">
    <property type="term" value="C:membrane"/>
    <property type="evidence" value="ECO:0007669"/>
    <property type="project" value="UniProtKB-SubCell"/>
</dbReference>
<comment type="caution">
    <text evidence="11">The sequence shown here is derived from an EMBL/GenBank/DDBJ whole genome shotgun (WGS) entry which is preliminary data.</text>
</comment>
<dbReference type="InterPro" id="IPR002110">
    <property type="entry name" value="Ankyrin_rpt"/>
</dbReference>
<feature type="coiled-coil region" evidence="7">
    <location>
        <begin position="1673"/>
        <end position="1705"/>
    </location>
</feature>
<dbReference type="InterPro" id="IPR007632">
    <property type="entry name" value="Anoctamin"/>
</dbReference>
<evidence type="ECO:0000256" key="2">
    <source>
        <dbReference type="ARBA" id="ARBA00007168"/>
    </source>
</evidence>
<feature type="compositionally biased region" description="Acidic residues" evidence="8">
    <location>
        <begin position="1753"/>
        <end position="1762"/>
    </location>
</feature>
<feature type="transmembrane region" description="Helical" evidence="9">
    <location>
        <begin position="503"/>
        <end position="519"/>
    </location>
</feature>